<name>A0ACC6UZV3_9CREN</name>
<comment type="caution">
    <text evidence="1">The sequence shown here is derived from an EMBL/GenBank/DDBJ whole genome shotgun (WGS) entry which is preliminary data.</text>
</comment>
<accession>A0ACC6UZV3</accession>
<dbReference type="EMBL" id="JZWT02000007">
    <property type="protein sequence ID" value="MFB6490358.1"/>
    <property type="molecule type" value="Genomic_DNA"/>
</dbReference>
<protein>
    <submittedName>
        <fullName evidence="1">Radical SAM protein</fullName>
    </submittedName>
</protein>
<sequence>MIRPFISRLARLLGVVATLRASAFLRRLAEGAADEAQHVEAVRSSGACALYVHMPFCHTPLCSFCCFVRYPYNKRLNARYMVAAKKEVEWLLTSAEDLKISSVYFGGGTPTIDVEGLAGLVDLVRGHLGGGVEVAVEANPRDIDDKAVEALRSVGVARLSIGAQSLDGRRLVKLGRLNHTVADTLRAVEAARGKFKTVNLDILWGAPGDDLKAVREEAARALSLGVDQVTFYPLMPPAPPRLGEDISRGGPWHPEEPSLYAAILGEALSRGYNPATPWCMEKSKGLIDEYVVECDDFLAAGVSGIGRLNGYVYLNTFNVERYIKLVERRGFSAVRAVRASGLENALYYASTRLFGLSLCLRDLKKFGGPGALLSAALGAALPLIGEGAGGCYRLKTPEALYLMHAAQKGIYMAVNSLRRWGIKAQV</sequence>
<evidence type="ECO:0000313" key="1">
    <source>
        <dbReference type="EMBL" id="MFB6490358.1"/>
    </source>
</evidence>
<dbReference type="Proteomes" id="UP000033636">
    <property type="component" value="Unassembled WGS sequence"/>
</dbReference>
<gene>
    <name evidence="1" type="ORF">TU35_003770</name>
</gene>
<proteinExistence type="predicted"/>
<reference evidence="1" key="1">
    <citation type="submission" date="2024-07" db="EMBL/GenBank/DDBJ databases">
        <title>Metagenome and Metagenome-Assembled Genomes of Archaea from a hot spring from the geothermal field of Los Azufres, Mexico.</title>
        <authorList>
            <person name="Marin-Paredes R."/>
            <person name="Martinez-Romero E."/>
            <person name="Servin-Garciduenas L.E."/>
        </authorList>
    </citation>
    <scope>NUCLEOTIDE SEQUENCE</scope>
</reference>
<evidence type="ECO:0000313" key="2">
    <source>
        <dbReference type="Proteomes" id="UP000033636"/>
    </source>
</evidence>
<organism evidence="1 2">
    <name type="scientific">Thermoproteus sp. AZ2</name>
    <dbReference type="NCBI Taxonomy" id="1609232"/>
    <lineage>
        <taxon>Archaea</taxon>
        <taxon>Thermoproteota</taxon>
        <taxon>Thermoprotei</taxon>
        <taxon>Thermoproteales</taxon>
        <taxon>Thermoproteaceae</taxon>
        <taxon>Thermoproteus</taxon>
    </lineage>
</organism>